<dbReference type="Pfam" id="PF03227">
    <property type="entry name" value="GILT"/>
    <property type="match status" value="1"/>
</dbReference>
<reference evidence="6" key="1">
    <citation type="submission" date="2021-01" db="UniProtKB">
        <authorList>
            <consortium name="EnsemblMetazoa"/>
        </authorList>
    </citation>
    <scope>IDENTIFICATION</scope>
</reference>
<dbReference type="OrthoDB" id="958254at2759"/>
<dbReference type="Proteomes" id="UP000594260">
    <property type="component" value="Unplaced"/>
</dbReference>
<evidence type="ECO:0000256" key="4">
    <source>
        <dbReference type="ARBA" id="ARBA00022729"/>
    </source>
</evidence>
<evidence type="ECO:0000313" key="7">
    <source>
        <dbReference type="Proteomes" id="UP000594260"/>
    </source>
</evidence>
<accession>A0A7M7K4B2</accession>
<dbReference type="GO" id="GO:0005576">
    <property type="term" value="C:extracellular region"/>
    <property type="evidence" value="ECO:0007669"/>
    <property type="project" value="UniProtKB-SubCell"/>
</dbReference>
<dbReference type="GeneID" id="111250440"/>
<dbReference type="EnsemblMetazoa" id="XM_022805712">
    <property type="protein sequence ID" value="XP_022661447"/>
    <property type="gene ID" value="LOC111250440"/>
</dbReference>
<dbReference type="AlphaFoldDB" id="A0A7M7K4B2"/>
<dbReference type="GO" id="GO:0016671">
    <property type="term" value="F:oxidoreductase activity, acting on a sulfur group of donors, disulfide as acceptor"/>
    <property type="evidence" value="ECO:0007669"/>
    <property type="project" value="InterPro"/>
</dbReference>
<dbReference type="RefSeq" id="XP_022661447.1">
    <property type="nucleotide sequence ID" value="XM_022805712.1"/>
</dbReference>
<keyword evidence="5" id="KW-0325">Glycoprotein</keyword>
<comment type="similarity">
    <text evidence="2">Belongs to the GILT family.</text>
</comment>
<keyword evidence="7" id="KW-1185">Reference proteome</keyword>
<keyword evidence="4" id="KW-0732">Signal</keyword>
<organism evidence="6 7">
    <name type="scientific">Varroa destructor</name>
    <name type="common">Honeybee mite</name>
    <dbReference type="NCBI Taxonomy" id="109461"/>
    <lineage>
        <taxon>Eukaryota</taxon>
        <taxon>Metazoa</taxon>
        <taxon>Ecdysozoa</taxon>
        <taxon>Arthropoda</taxon>
        <taxon>Chelicerata</taxon>
        <taxon>Arachnida</taxon>
        <taxon>Acari</taxon>
        <taxon>Parasitiformes</taxon>
        <taxon>Mesostigmata</taxon>
        <taxon>Gamasina</taxon>
        <taxon>Dermanyssoidea</taxon>
        <taxon>Varroidae</taxon>
        <taxon>Varroa</taxon>
    </lineage>
</organism>
<name>A0A7M7K4B2_VARDE</name>
<comment type="subcellular location">
    <subcellularLocation>
        <location evidence="1">Secreted</location>
    </subcellularLocation>
</comment>
<evidence type="ECO:0000256" key="2">
    <source>
        <dbReference type="ARBA" id="ARBA00005679"/>
    </source>
</evidence>
<dbReference type="InterPro" id="IPR004911">
    <property type="entry name" value="Interferon-induced_GILT"/>
</dbReference>
<evidence type="ECO:0000313" key="6">
    <source>
        <dbReference type="EnsemblMetazoa" id="XP_022661447"/>
    </source>
</evidence>
<proteinExistence type="inferred from homology"/>
<protein>
    <submittedName>
        <fullName evidence="6">Uncharacterized protein</fullName>
    </submittedName>
</protein>
<evidence type="ECO:0000256" key="3">
    <source>
        <dbReference type="ARBA" id="ARBA00022525"/>
    </source>
</evidence>
<sequence>MTMSQELPKALTKFGSDIFVSLVPYGFADMKIGPNGSVNFYCHHGPDECIGNAWHACSHFYMSPKERLEYVICTMTGYRMQLPRALKKCTSPGMAAQLEKCAKGPQGIALVKLMADISQMAGAIVSPNDSVVPWVPYFFIDGRPDNDSHNTKSLTELICEKATNKPQQCLDTKTRR</sequence>
<keyword evidence="3" id="KW-0964">Secreted</keyword>
<dbReference type="KEGG" id="vde:111250440"/>
<evidence type="ECO:0000256" key="5">
    <source>
        <dbReference type="ARBA" id="ARBA00023180"/>
    </source>
</evidence>
<dbReference type="PANTHER" id="PTHR13234:SF8">
    <property type="entry name" value="GAMMA-INTERFERON-INDUCIBLE LYSOSOMAL THIOL REDUCTASE"/>
    <property type="match status" value="1"/>
</dbReference>
<evidence type="ECO:0000256" key="1">
    <source>
        <dbReference type="ARBA" id="ARBA00004613"/>
    </source>
</evidence>
<dbReference type="PANTHER" id="PTHR13234">
    <property type="entry name" value="GAMMA-INTERFERON INDUCIBLE LYSOSOMAL THIOL REDUCTASE GILT"/>
    <property type="match status" value="1"/>
</dbReference>
<dbReference type="InParanoid" id="A0A7M7K4B2"/>